<dbReference type="AlphaFoldDB" id="A0A392N3L8"/>
<feature type="region of interest" description="Disordered" evidence="1">
    <location>
        <begin position="1"/>
        <end position="94"/>
    </location>
</feature>
<evidence type="ECO:0000313" key="2">
    <source>
        <dbReference type="EMBL" id="MCH94416.1"/>
    </source>
</evidence>
<feature type="non-terminal residue" evidence="2">
    <location>
        <position position="1"/>
    </location>
</feature>
<evidence type="ECO:0000256" key="1">
    <source>
        <dbReference type="SAM" id="MobiDB-lite"/>
    </source>
</evidence>
<reference evidence="2 3" key="1">
    <citation type="journal article" date="2018" name="Front. Plant Sci.">
        <title>Red Clover (Trifolium pratense) and Zigzag Clover (T. medium) - A Picture of Genomic Similarities and Differences.</title>
        <authorList>
            <person name="Dluhosova J."/>
            <person name="Istvanek J."/>
            <person name="Nedelnik J."/>
            <person name="Repkova J."/>
        </authorList>
    </citation>
    <scope>NUCLEOTIDE SEQUENCE [LARGE SCALE GENOMIC DNA]</scope>
    <source>
        <strain evidence="3">cv. 10/8</strain>
        <tissue evidence="2">Leaf</tissue>
    </source>
</reference>
<accession>A0A392N3L8</accession>
<evidence type="ECO:0000313" key="3">
    <source>
        <dbReference type="Proteomes" id="UP000265520"/>
    </source>
</evidence>
<feature type="compositionally biased region" description="Low complexity" evidence="1">
    <location>
        <begin position="72"/>
        <end position="84"/>
    </location>
</feature>
<protein>
    <submittedName>
        <fullName evidence="2">Uncharacterized protein</fullName>
    </submittedName>
</protein>
<organism evidence="2 3">
    <name type="scientific">Trifolium medium</name>
    <dbReference type="NCBI Taxonomy" id="97028"/>
    <lineage>
        <taxon>Eukaryota</taxon>
        <taxon>Viridiplantae</taxon>
        <taxon>Streptophyta</taxon>
        <taxon>Embryophyta</taxon>
        <taxon>Tracheophyta</taxon>
        <taxon>Spermatophyta</taxon>
        <taxon>Magnoliopsida</taxon>
        <taxon>eudicotyledons</taxon>
        <taxon>Gunneridae</taxon>
        <taxon>Pentapetalae</taxon>
        <taxon>rosids</taxon>
        <taxon>fabids</taxon>
        <taxon>Fabales</taxon>
        <taxon>Fabaceae</taxon>
        <taxon>Papilionoideae</taxon>
        <taxon>50 kb inversion clade</taxon>
        <taxon>NPAAA clade</taxon>
        <taxon>Hologalegina</taxon>
        <taxon>IRL clade</taxon>
        <taxon>Trifolieae</taxon>
        <taxon>Trifolium</taxon>
    </lineage>
</organism>
<feature type="compositionally biased region" description="Polar residues" evidence="1">
    <location>
        <begin position="85"/>
        <end position="94"/>
    </location>
</feature>
<gene>
    <name evidence="2" type="ORF">A2U01_0015376</name>
</gene>
<proteinExistence type="predicted"/>
<dbReference type="EMBL" id="LXQA010027278">
    <property type="protein sequence ID" value="MCH94416.1"/>
    <property type="molecule type" value="Genomic_DNA"/>
</dbReference>
<sequence length="94" mass="10326">DSKQNPANLNRFGSGQRISYRRKSITRNINYTPTAADPTPPHQRLTTTPLIPSNLDPSQPPPPRQHRSDAVTTTNPTELQQTTTAKTPQGTANP</sequence>
<name>A0A392N3L8_9FABA</name>
<dbReference type="Proteomes" id="UP000265520">
    <property type="component" value="Unassembled WGS sequence"/>
</dbReference>
<comment type="caution">
    <text evidence="2">The sequence shown here is derived from an EMBL/GenBank/DDBJ whole genome shotgun (WGS) entry which is preliminary data.</text>
</comment>
<feature type="compositionally biased region" description="Polar residues" evidence="1">
    <location>
        <begin position="1"/>
        <end position="17"/>
    </location>
</feature>
<keyword evidence="3" id="KW-1185">Reference proteome</keyword>